<reference evidence="4 5" key="1">
    <citation type="submission" date="2020-04" db="EMBL/GenBank/DDBJ databases">
        <title>MicrobeNet Type strains.</title>
        <authorList>
            <person name="Nicholson A.C."/>
        </authorList>
    </citation>
    <scope>NUCLEOTIDE SEQUENCE [LARGE SCALE GENOMIC DNA]</scope>
    <source>
        <strain evidence="4 5">ATCC BAA-277</strain>
    </source>
</reference>
<evidence type="ECO:0000256" key="2">
    <source>
        <dbReference type="ARBA" id="ARBA00023163"/>
    </source>
</evidence>
<name>A0A846YXP7_9ACTN</name>
<proteinExistence type="predicted"/>
<dbReference type="GO" id="GO:0003700">
    <property type="term" value="F:DNA-binding transcription factor activity"/>
    <property type="evidence" value="ECO:0007669"/>
    <property type="project" value="InterPro"/>
</dbReference>
<evidence type="ECO:0000256" key="1">
    <source>
        <dbReference type="ARBA" id="ARBA00023015"/>
    </source>
</evidence>
<dbReference type="AlphaFoldDB" id="A0A846YXP7"/>
<dbReference type="InterPro" id="IPR009057">
    <property type="entry name" value="Homeodomain-like_sf"/>
</dbReference>
<sequence>MTHCHGFTSQAHFTRVFRERFGRMPGEARPA</sequence>
<dbReference type="Gene3D" id="1.10.10.60">
    <property type="entry name" value="Homeodomain-like"/>
    <property type="match status" value="1"/>
</dbReference>
<evidence type="ECO:0000313" key="5">
    <source>
        <dbReference type="Proteomes" id="UP000579250"/>
    </source>
</evidence>
<keyword evidence="5" id="KW-1185">Reference proteome</keyword>
<dbReference type="PROSITE" id="PS01124">
    <property type="entry name" value="HTH_ARAC_FAMILY_2"/>
    <property type="match status" value="1"/>
</dbReference>
<comment type="caution">
    <text evidence="4">The sequence shown here is derived from an EMBL/GenBank/DDBJ whole genome shotgun (WGS) entry which is preliminary data.</text>
</comment>
<keyword evidence="1" id="KW-0805">Transcription regulation</keyword>
<evidence type="ECO:0000313" key="4">
    <source>
        <dbReference type="EMBL" id="NKZ03395.1"/>
    </source>
</evidence>
<keyword evidence="2" id="KW-0804">Transcription</keyword>
<evidence type="ECO:0000259" key="3">
    <source>
        <dbReference type="PROSITE" id="PS01124"/>
    </source>
</evidence>
<dbReference type="GO" id="GO:0043565">
    <property type="term" value="F:sequence-specific DNA binding"/>
    <property type="evidence" value="ECO:0007669"/>
    <property type="project" value="InterPro"/>
</dbReference>
<dbReference type="InterPro" id="IPR018060">
    <property type="entry name" value="HTH_AraC"/>
</dbReference>
<accession>A0A846YXP7</accession>
<dbReference type="SUPFAM" id="SSF46689">
    <property type="entry name" value="Homeodomain-like"/>
    <property type="match status" value="1"/>
</dbReference>
<feature type="domain" description="HTH araC/xylS-type" evidence="3">
    <location>
        <begin position="1"/>
        <end position="31"/>
    </location>
</feature>
<dbReference type="Proteomes" id="UP000579250">
    <property type="component" value="Unassembled WGS sequence"/>
</dbReference>
<organism evidence="4 5">
    <name type="scientific">Actinomadura latina</name>
    <dbReference type="NCBI Taxonomy" id="163603"/>
    <lineage>
        <taxon>Bacteria</taxon>
        <taxon>Bacillati</taxon>
        <taxon>Actinomycetota</taxon>
        <taxon>Actinomycetes</taxon>
        <taxon>Streptosporangiales</taxon>
        <taxon>Thermomonosporaceae</taxon>
        <taxon>Actinomadura</taxon>
    </lineage>
</organism>
<gene>
    <name evidence="4" type="ORF">HGB48_06490</name>
</gene>
<dbReference type="EMBL" id="JAAXPI010000005">
    <property type="protein sequence ID" value="NKZ03395.1"/>
    <property type="molecule type" value="Genomic_DNA"/>
</dbReference>
<protein>
    <recommendedName>
        <fullName evidence="3">HTH araC/xylS-type domain-containing protein</fullName>
    </recommendedName>
</protein>